<dbReference type="PANTHER" id="PTHR30545">
    <property type="entry name" value="SUGAR FERMENTATION STIMULATION PROTEIN A"/>
    <property type="match status" value="1"/>
</dbReference>
<feature type="domain" description="Sugar fermentation stimulation protein C-terminal" evidence="2">
    <location>
        <begin position="84"/>
        <end position="225"/>
    </location>
</feature>
<name>A0AAE3G743_9GAMM</name>
<dbReference type="GO" id="GO:0003677">
    <property type="term" value="F:DNA binding"/>
    <property type="evidence" value="ECO:0007669"/>
    <property type="project" value="InterPro"/>
</dbReference>
<dbReference type="RefSeq" id="WP_253481720.1">
    <property type="nucleotide sequence ID" value="NZ_JALJXV010000008.1"/>
</dbReference>
<comment type="caution">
    <text evidence="4">The sequence shown here is derived from an EMBL/GenBank/DDBJ whole genome shotgun (WGS) entry which is preliminary data.</text>
</comment>
<evidence type="ECO:0000256" key="1">
    <source>
        <dbReference type="HAMAP-Rule" id="MF_00095"/>
    </source>
</evidence>
<evidence type="ECO:0000313" key="5">
    <source>
        <dbReference type="Proteomes" id="UP001205843"/>
    </source>
</evidence>
<dbReference type="Gene3D" id="3.40.1350.60">
    <property type="match status" value="1"/>
</dbReference>
<evidence type="ECO:0000259" key="3">
    <source>
        <dbReference type="Pfam" id="PF17746"/>
    </source>
</evidence>
<dbReference type="Proteomes" id="UP001205843">
    <property type="component" value="Unassembled WGS sequence"/>
</dbReference>
<reference evidence="4" key="1">
    <citation type="submission" date="2022-03" db="EMBL/GenBank/DDBJ databases">
        <title>Genomic Encyclopedia of Type Strains, Phase III (KMG-III): the genomes of soil and plant-associated and newly described type strains.</title>
        <authorList>
            <person name="Whitman W."/>
        </authorList>
    </citation>
    <scope>NUCLEOTIDE SEQUENCE</scope>
    <source>
        <strain evidence="4">ANL 6-2</strain>
    </source>
</reference>
<comment type="similarity">
    <text evidence="1">Belongs to the SfsA family.</text>
</comment>
<dbReference type="AlphaFoldDB" id="A0AAE3G743"/>
<dbReference type="NCBIfam" id="TIGR00230">
    <property type="entry name" value="sfsA"/>
    <property type="match status" value="1"/>
</dbReference>
<sequence>MQFEPPLIPATLIRRYKRFLADVHLDDGTALTAHCPNTGSMLGCQEPGARVWLSRSDRPSRKYPHTWELVESSPGVLVGIHTGRSNRLVEEALKTGMLADRLGGFDRIRREVTLPGGGSRIDFVLEGPAGEPPCYLEVKNVTAAVEDGVALFPDAVSTRGTRHMRHLAELASQGARAALVFCVQRDDVAEVRPADAIDPAYGLALREAIAAGVEVCALGARVSPRRIALQRRLPVICPQLDAA</sequence>
<dbReference type="InterPro" id="IPR005224">
    <property type="entry name" value="SfsA"/>
</dbReference>
<dbReference type="HAMAP" id="MF_00095">
    <property type="entry name" value="SfsA"/>
    <property type="match status" value="1"/>
</dbReference>
<dbReference type="CDD" id="cd22359">
    <property type="entry name" value="SfsA-like_bacterial"/>
    <property type="match status" value="1"/>
</dbReference>
<protein>
    <recommendedName>
        <fullName evidence="1">Sugar fermentation stimulation protein homolog</fullName>
    </recommendedName>
</protein>
<dbReference type="InterPro" id="IPR041465">
    <property type="entry name" value="SfsA_N"/>
</dbReference>
<keyword evidence="5" id="KW-1185">Reference proteome</keyword>
<evidence type="ECO:0000259" key="2">
    <source>
        <dbReference type="Pfam" id="PF03749"/>
    </source>
</evidence>
<dbReference type="FunFam" id="2.40.50.580:FF:000001">
    <property type="entry name" value="Sugar fermentation stimulation protein A"/>
    <property type="match status" value="1"/>
</dbReference>
<dbReference type="EMBL" id="JALJXV010000008">
    <property type="protein sequence ID" value="MCP1676274.1"/>
    <property type="molecule type" value="Genomic_DNA"/>
</dbReference>
<dbReference type="Pfam" id="PF03749">
    <property type="entry name" value="SfsA"/>
    <property type="match status" value="1"/>
</dbReference>
<organism evidence="4 5">
    <name type="scientific">Natronocella acetinitrilica</name>
    <dbReference type="NCBI Taxonomy" id="414046"/>
    <lineage>
        <taxon>Bacteria</taxon>
        <taxon>Pseudomonadati</taxon>
        <taxon>Pseudomonadota</taxon>
        <taxon>Gammaproteobacteria</taxon>
        <taxon>Chromatiales</taxon>
        <taxon>Ectothiorhodospiraceae</taxon>
        <taxon>Natronocella</taxon>
    </lineage>
</organism>
<gene>
    <name evidence="1" type="primary">sfsA</name>
    <name evidence="4" type="ORF">J2T57_003433</name>
</gene>
<dbReference type="PANTHER" id="PTHR30545:SF2">
    <property type="entry name" value="SUGAR FERMENTATION STIMULATION PROTEIN A"/>
    <property type="match status" value="1"/>
</dbReference>
<evidence type="ECO:0000313" key="4">
    <source>
        <dbReference type="EMBL" id="MCP1676274.1"/>
    </source>
</evidence>
<proteinExistence type="inferred from homology"/>
<dbReference type="InterPro" id="IPR040452">
    <property type="entry name" value="SfsA_C"/>
</dbReference>
<feature type="domain" description="SfsA N-terminal OB" evidence="3">
    <location>
        <begin position="13"/>
        <end position="80"/>
    </location>
</feature>
<dbReference type="Pfam" id="PF17746">
    <property type="entry name" value="SfsA_N"/>
    <property type="match status" value="1"/>
</dbReference>
<accession>A0AAE3G743</accession>
<dbReference type="Gene3D" id="2.40.50.580">
    <property type="match status" value="1"/>
</dbReference>